<accession>A0ABQ9GAR3</accession>
<feature type="compositionally biased region" description="Basic and acidic residues" evidence="1">
    <location>
        <begin position="71"/>
        <end position="83"/>
    </location>
</feature>
<comment type="caution">
    <text evidence="2">The sequence shown here is derived from an EMBL/GenBank/DDBJ whole genome shotgun (WGS) entry which is preliminary data.</text>
</comment>
<dbReference type="PANTHER" id="PTHR47018:SF4">
    <property type="match status" value="1"/>
</dbReference>
<name>A0ABQ9GAR3_9NEOP</name>
<organism evidence="2 3">
    <name type="scientific">Dryococelus australis</name>
    <dbReference type="NCBI Taxonomy" id="614101"/>
    <lineage>
        <taxon>Eukaryota</taxon>
        <taxon>Metazoa</taxon>
        <taxon>Ecdysozoa</taxon>
        <taxon>Arthropoda</taxon>
        <taxon>Hexapoda</taxon>
        <taxon>Insecta</taxon>
        <taxon>Pterygota</taxon>
        <taxon>Neoptera</taxon>
        <taxon>Polyneoptera</taxon>
        <taxon>Phasmatodea</taxon>
        <taxon>Verophasmatodea</taxon>
        <taxon>Anareolatae</taxon>
        <taxon>Phasmatidae</taxon>
        <taxon>Eurycanthinae</taxon>
        <taxon>Dryococelus</taxon>
    </lineage>
</organism>
<dbReference type="EMBL" id="JARBHB010000013">
    <property type="protein sequence ID" value="KAJ8869512.1"/>
    <property type="molecule type" value="Genomic_DNA"/>
</dbReference>
<sequence>MGIVRDDAADWRVFSGISGFLRPCIIALLHSHLISPSSALKTSFCQQTHGVDDVKQGCSGAAAEPTPSSREAPEKTPLTHEVSPHHILVSNRPLRGSGGVVASALSSHHGDPGSILGGFIPGFSHVGIVLDDTARRLVSPALAFQRRSILESHFMSYRGMTGTYGNPVIRRVLPRPGFTHHSMRNRLLFFVLQARIDMEMRNSPSVSVWELREDIPDRSSARSGRARQSSAGLRGVLDRVRLVGAKSVRVLLLVGRETGACGVLATADFSGNHECTCYLVVIQGIILGRLAHYRPISSVLTFACISRSGHGKFVTQPPVQDMHSLVMNSYHEEQLEQKLMFQVHENVNTKSETDIESVVMSHHTMLLDQMQLGHQTNVRKVRLTVDNLEKLAPLLFAMNHHYNAHWVTAFIRDLQTLPEMIQEEFEAGHCGVRRSNRRLSSIPINHVHEYANKRVKSVSCVIGLAVSTQLLERWIATGPEVSHVTAQFTNAYYDADSEE</sequence>
<reference evidence="2 3" key="1">
    <citation type="submission" date="2023-02" db="EMBL/GenBank/DDBJ databases">
        <title>LHISI_Scaffold_Assembly.</title>
        <authorList>
            <person name="Stuart O.P."/>
            <person name="Cleave R."/>
            <person name="Magrath M.J.L."/>
            <person name="Mikheyev A.S."/>
        </authorList>
    </citation>
    <scope>NUCLEOTIDE SEQUENCE [LARGE SCALE GENOMIC DNA]</scope>
    <source>
        <strain evidence="2">Daus_M_001</strain>
        <tissue evidence="2">Leg muscle</tissue>
    </source>
</reference>
<evidence type="ECO:0000256" key="1">
    <source>
        <dbReference type="SAM" id="MobiDB-lite"/>
    </source>
</evidence>
<evidence type="ECO:0000313" key="3">
    <source>
        <dbReference type="Proteomes" id="UP001159363"/>
    </source>
</evidence>
<dbReference type="Proteomes" id="UP001159363">
    <property type="component" value="Chromosome 12"/>
</dbReference>
<dbReference type="PANTHER" id="PTHR47018">
    <property type="entry name" value="CXC DOMAIN-CONTAINING PROTEIN-RELATED"/>
    <property type="match status" value="1"/>
</dbReference>
<evidence type="ECO:0000313" key="2">
    <source>
        <dbReference type="EMBL" id="KAJ8869512.1"/>
    </source>
</evidence>
<feature type="region of interest" description="Disordered" evidence="1">
    <location>
        <begin position="56"/>
        <end position="83"/>
    </location>
</feature>
<proteinExistence type="predicted"/>
<gene>
    <name evidence="2" type="ORF">PR048_028503</name>
</gene>
<protein>
    <submittedName>
        <fullName evidence="2">Uncharacterized protein</fullName>
    </submittedName>
</protein>
<keyword evidence="3" id="KW-1185">Reference proteome</keyword>